<comment type="caution">
    <text evidence="4">The sequence shown here is derived from an EMBL/GenBank/DDBJ whole genome shotgun (WGS) entry which is preliminary data.</text>
</comment>
<dbReference type="InterPro" id="IPR012472">
    <property type="entry name" value="MCP1_TM"/>
</dbReference>
<name>J5QMV1_TRIAS</name>
<feature type="transmembrane region" description="Helical" evidence="2">
    <location>
        <begin position="169"/>
        <end position="191"/>
    </location>
</feature>
<dbReference type="GO" id="GO:0016020">
    <property type="term" value="C:membrane"/>
    <property type="evidence" value="ECO:0007669"/>
    <property type="project" value="InterPro"/>
</dbReference>
<dbReference type="VEuPathDB" id="FungiDB:A1Q1_02882"/>
<dbReference type="HOGENOM" id="CLU_1027401_0_0_1"/>
<dbReference type="EMBL" id="ALBS01000211">
    <property type="protein sequence ID" value="EJT48178.1"/>
    <property type="molecule type" value="Genomic_DNA"/>
</dbReference>
<feature type="transmembrane region" description="Helical" evidence="2">
    <location>
        <begin position="80"/>
        <end position="99"/>
    </location>
</feature>
<sequence>MGGNFRPPPSRRGSADAGPSLPNTSILRVLTNTQNASAAVFGVFFTAHLAAPIAAAFGGLEAADNVMILGRELYLPLETALVYAPLAIHVLSGAARRLFITYKTKGKARVSNQSKAGWILIPLVLPHLWLHRVLPAEAAAPINAMSPSEFGYEFAGYAARSRPWMTAGYLALTTFGVYHALIGGMQVVSWIKRLAGVKPKLKAVTFNEPEEIKERRLNRTLKPIYTLVGGVVAVVALGLFRMAKDTDALTASTLLRYRAIYESAPWSAVLH</sequence>
<evidence type="ECO:0000313" key="5">
    <source>
        <dbReference type="Proteomes" id="UP000002748"/>
    </source>
</evidence>
<dbReference type="RefSeq" id="XP_014179586.1">
    <property type="nucleotide sequence ID" value="XM_014324111.1"/>
</dbReference>
<dbReference type="InterPro" id="IPR034804">
    <property type="entry name" value="SQR/QFR_C/D"/>
</dbReference>
<organism evidence="4 5">
    <name type="scientific">Trichosporon asahii var. asahii (strain ATCC 90039 / CBS 2479 / JCM 2466 / KCTC 7840 / NBRC 103889/ NCYC 2677 / UAMH 7654)</name>
    <name type="common">Yeast</name>
    <dbReference type="NCBI Taxonomy" id="1186058"/>
    <lineage>
        <taxon>Eukaryota</taxon>
        <taxon>Fungi</taxon>
        <taxon>Dikarya</taxon>
        <taxon>Basidiomycota</taxon>
        <taxon>Agaricomycotina</taxon>
        <taxon>Tremellomycetes</taxon>
        <taxon>Trichosporonales</taxon>
        <taxon>Trichosporonaceae</taxon>
        <taxon>Trichosporon</taxon>
    </lineage>
</organism>
<dbReference type="GeneID" id="25986395"/>
<feature type="transmembrane region" description="Helical" evidence="2">
    <location>
        <begin position="38"/>
        <end position="60"/>
    </location>
</feature>
<feature type="compositionally biased region" description="Pro residues" evidence="1">
    <location>
        <begin position="1"/>
        <end position="10"/>
    </location>
</feature>
<dbReference type="SUPFAM" id="SSF81343">
    <property type="entry name" value="Fumarate reductase respiratory complex transmembrane subunits"/>
    <property type="match status" value="1"/>
</dbReference>
<keyword evidence="2" id="KW-1133">Transmembrane helix</keyword>
<dbReference type="Gene3D" id="1.20.1300.10">
    <property type="entry name" value="Fumarate reductase/succinate dehydrogenase, transmembrane subunit"/>
    <property type="match status" value="1"/>
</dbReference>
<feature type="domain" description="Mitochondrial adapter protein MCP1 transmembrane" evidence="3">
    <location>
        <begin position="122"/>
        <end position="241"/>
    </location>
</feature>
<gene>
    <name evidence="4" type="ORF">A1Q1_02882</name>
</gene>
<dbReference type="KEGG" id="tasa:A1Q1_02882"/>
<keyword evidence="2" id="KW-0472">Membrane</keyword>
<feature type="transmembrane region" description="Helical" evidence="2">
    <location>
        <begin position="223"/>
        <end position="240"/>
    </location>
</feature>
<evidence type="ECO:0000256" key="2">
    <source>
        <dbReference type="SAM" id="Phobius"/>
    </source>
</evidence>
<evidence type="ECO:0000256" key="1">
    <source>
        <dbReference type="SAM" id="MobiDB-lite"/>
    </source>
</evidence>
<dbReference type="AlphaFoldDB" id="J5QMV1"/>
<evidence type="ECO:0000259" key="3">
    <source>
        <dbReference type="Pfam" id="PF07950"/>
    </source>
</evidence>
<dbReference type="PANTHER" id="PTHR38409">
    <property type="entry name" value="MDM10-COMPLEMENTING PROTEIN 1"/>
    <property type="match status" value="1"/>
</dbReference>
<reference evidence="4 5" key="1">
    <citation type="journal article" date="2012" name="Eukaryot. Cell">
        <title>Draft genome sequence of CBS 2479, the standard type strain of Trichosporon asahii.</title>
        <authorList>
            <person name="Yang R.Y."/>
            <person name="Li H.T."/>
            <person name="Zhu H."/>
            <person name="Zhou G.P."/>
            <person name="Wang M."/>
            <person name="Wang L."/>
        </authorList>
    </citation>
    <scope>NUCLEOTIDE SEQUENCE [LARGE SCALE GENOMIC DNA]</scope>
    <source>
        <strain evidence="5">ATCC 90039 / CBS 2479 / JCM 2466 / KCTC 7840 / NCYC 2677 / UAMH 7654</strain>
    </source>
</reference>
<dbReference type="InterPro" id="IPR039960">
    <property type="entry name" value="MCP1"/>
</dbReference>
<accession>J5QMV1</accession>
<keyword evidence="2" id="KW-0812">Transmembrane</keyword>
<feature type="region of interest" description="Disordered" evidence="1">
    <location>
        <begin position="1"/>
        <end position="20"/>
    </location>
</feature>
<protein>
    <recommendedName>
        <fullName evidence="3">Mitochondrial adapter protein MCP1 transmembrane domain-containing protein</fullName>
    </recommendedName>
</protein>
<dbReference type="Proteomes" id="UP000002748">
    <property type="component" value="Unassembled WGS sequence"/>
</dbReference>
<dbReference type="Pfam" id="PF07950">
    <property type="entry name" value="MCP1_TM"/>
    <property type="match status" value="1"/>
</dbReference>
<evidence type="ECO:0000313" key="4">
    <source>
        <dbReference type="EMBL" id="EJT48178.1"/>
    </source>
</evidence>
<proteinExistence type="predicted"/>
<dbReference type="GO" id="GO:0055088">
    <property type="term" value="P:lipid homeostasis"/>
    <property type="evidence" value="ECO:0007669"/>
    <property type="project" value="InterPro"/>
</dbReference>
<dbReference type="PANTHER" id="PTHR38409:SF1">
    <property type="entry name" value="MITOCHONDRIAL ADAPTER PROTEIN MCP1"/>
    <property type="match status" value="1"/>
</dbReference>
<dbReference type="OrthoDB" id="10259513at2759"/>